<dbReference type="OrthoDB" id="6366009at2"/>
<evidence type="ECO:0000256" key="2">
    <source>
        <dbReference type="SAM" id="SignalP"/>
    </source>
</evidence>
<evidence type="ECO:0000313" key="3">
    <source>
        <dbReference type="EMBL" id="SFI35925.1"/>
    </source>
</evidence>
<evidence type="ECO:0000313" key="4">
    <source>
        <dbReference type="Proteomes" id="UP000199110"/>
    </source>
</evidence>
<dbReference type="AlphaFoldDB" id="A0A1I3HJL6"/>
<sequence length="170" mass="18996">MHLILRCLAAVLILSLPALAQDEGSLLDQLTAAQQSTATPTAPDVLFPDMPQGYAPSTETLEAIDTSLRGYYDYRIVQYEHRLAVFKWQYLSSQVIFYVVIAIVLIGLYFSWMQFHRDQIGDAPPAVTEISAKKDGFSVSSPVLGVIILVLSLGFFYLYLVHVYPISETF</sequence>
<dbReference type="Proteomes" id="UP000199110">
    <property type="component" value="Unassembled WGS sequence"/>
</dbReference>
<feature type="transmembrane region" description="Helical" evidence="1">
    <location>
        <begin position="95"/>
        <end position="112"/>
    </location>
</feature>
<proteinExistence type="predicted"/>
<name>A0A1I3HJL6_9RHOB</name>
<accession>A0A1I3HJL6</accession>
<feature type="transmembrane region" description="Helical" evidence="1">
    <location>
        <begin position="143"/>
        <end position="164"/>
    </location>
</feature>
<keyword evidence="1" id="KW-1133">Transmembrane helix</keyword>
<feature type="signal peptide" evidence="2">
    <location>
        <begin position="1"/>
        <end position="20"/>
    </location>
</feature>
<feature type="chain" id="PRO_5011761942" evidence="2">
    <location>
        <begin position="21"/>
        <end position="170"/>
    </location>
</feature>
<keyword evidence="1" id="KW-0472">Membrane</keyword>
<protein>
    <submittedName>
        <fullName evidence="3">Uncharacterized protein</fullName>
    </submittedName>
</protein>
<dbReference type="STRING" id="390807.SAMN04488095_0625"/>
<keyword evidence="4" id="KW-1185">Reference proteome</keyword>
<dbReference type="RefSeq" id="WP_092777012.1">
    <property type="nucleotide sequence ID" value="NZ_FORA01000001.1"/>
</dbReference>
<gene>
    <name evidence="3" type="ORF">SAMN04488095_0625</name>
</gene>
<keyword evidence="1" id="KW-0812">Transmembrane</keyword>
<keyword evidence="2" id="KW-0732">Signal</keyword>
<reference evidence="3 4" key="1">
    <citation type="submission" date="2016-10" db="EMBL/GenBank/DDBJ databases">
        <authorList>
            <person name="de Groot N.N."/>
        </authorList>
    </citation>
    <scope>NUCLEOTIDE SEQUENCE [LARGE SCALE GENOMIC DNA]</scope>
    <source>
        <strain evidence="3 4">DSM 19073</strain>
    </source>
</reference>
<dbReference type="EMBL" id="FORA01000001">
    <property type="protein sequence ID" value="SFI35925.1"/>
    <property type="molecule type" value="Genomic_DNA"/>
</dbReference>
<organism evidence="3 4">
    <name type="scientific">Jannaschia pohangensis</name>
    <dbReference type="NCBI Taxonomy" id="390807"/>
    <lineage>
        <taxon>Bacteria</taxon>
        <taxon>Pseudomonadati</taxon>
        <taxon>Pseudomonadota</taxon>
        <taxon>Alphaproteobacteria</taxon>
        <taxon>Rhodobacterales</taxon>
        <taxon>Roseobacteraceae</taxon>
        <taxon>Jannaschia</taxon>
    </lineage>
</organism>
<evidence type="ECO:0000256" key="1">
    <source>
        <dbReference type="SAM" id="Phobius"/>
    </source>
</evidence>